<evidence type="ECO:0000256" key="1">
    <source>
        <dbReference type="SAM" id="MobiDB-lite"/>
    </source>
</evidence>
<evidence type="ECO:0000313" key="2">
    <source>
        <dbReference type="EMBL" id="CAD8463068.1"/>
    </source>
</evidence>
<sequence length="116" mass="12254">MDDSDIAAAMEAIGGTNETLGAIDGAHEIGCLCCNTALEEMTGGMYGMKFSKYGRLSKLSTAISSGLKTVSSLDKKEEKKPQGGSTEPDSQSKEPRLTDNAGTQKEKGDGRDMKSR</sequence>
<accession>A0A7S0DS91</accession>
<feature type="compositionally biased region" description="Basic and acidic residues" evidence="1">
    <location>
        <begin position="104"/>
        <end position="116"/>
    </location>
</feature>
<name>A0A7S0DS91_9EUKA</name>
<organism evidence="2">
    <name type="scientific">Amorphochlora amoebiformis</name>
    <dbReference type="NCBI Taxonomy" id="1561963"/>
    <lineage>
        <taxon>Eukaryota</taxon>
        <taxon>Sar</taxon>
        <taxon>Rhizaria</taxon>
        <taxon>Cercozoa</taxon>
        <taxon>Chlorarachniophyceae</taxon>
        <taxon>Amorphochlora</taxon>
    </lineage>
</organism>
<feature type="region of interest" description="Disordered" evidence="1">
    <location>
        <begin position="67"/>
        <end position="116"/>
    </location>
</feature>
<reference evidence="2" key="1">
    <citation type="submission" date="2021-01" db="EMBL/GenBank/DDBJ databases">
        <authorList>
            <person name="Corre E."/>
            <person name="Pelletier E."/>
            <person name="Niang G."/>
            <person name="Scheremetjew M."/>
            <person name="Finn R."/>
            <person name="Kale V."/>
            <person name="Holt S."/>
            <person name="Cochrane G."/>
            <person name="Meng A."/>
            <person name="Brown T."/>
            <person name="Cohen L."/>
        </authorList>
    </citation>
    <scope>NUCLEOTIDE SEQUENCE</scope>
    <source>
        <strain evidence="2">CCMP2058</strain>
    </source>
</reference>
<gene>
    <name evidence="2" type="ORF">LAMO00422_LOCUS22029</name>
</gene>
<proteinExistence type="predicted"/>
<dbReference type="EMBL" id="HBEM01032265">
    <property type="protein sequence ID" value="CAD8463068.1"/>
    <property type="molecule type" value="Transcribed_RNA"/>
</dbReference>
<protein>
    <submittedName>
        <fullName evidence="2">Uncharacterized protein</fullName>
    </submittedName>
</protein>
<dbReference type="AlphaFoldDB" id="A0A7S0DS91"/>